<dbReference type="GO" id="GO:0005737">
    <property type="term" value="C:cytoplasm"/>
    <property type="evidence" value="ECO:0007669"/>
    <property type="project" value="UniProtKB-SubCell"/>
</dbReference>
<dbReference type="OrthoDB" id="25157at2759"/>
<keyword evidence="1" id="KW-0804">Transcription</keyword>
<dbReference type="GO" id="GO:0031047">
    <property type="term" value="P:regulatory ncRNA-mediated gene silencing"/>
    <property type="evidence" value="ECO:0007669"/>
    <property type="project" value="UniProtKB-UniRule"/>
</dbReference>
<keyword evidence="1" id="KW-0943">RNA-mediated gene silencing</keyword>
<dbReference type="PANTHER" id="PTHR12979:SF5">
    <property type="entry name" value="CCR4-NOT TRANSCRIPTION COMPLEX SUBUNIT 10"/>
    <property type="match status" value="1"/>
</dbReference>
<dbReference type="InterPro" id="IPR039740">
    <property type="entry name" value="CNOT10"/>
</dbReference>
<evidence type="ECO:0000256" key="2">
    <source>
        <dbReference type="SAM" id="Phobius"/>
    </source>
</evidence>
<proteinExistence type="inferred from homology"/>
<keyword evidence="2" id="KW-1133">Transmembrane helix</keyword>
<dbReference type="GO" id="GO:0017148">
    <property type="term" value="P:negative regulation of translation"/>
    <property type="evidence" value="ECO:0007669"/>
    <property type="project" value="TreeGrafter"/>
</dbReference>
<feature type="transmembrane region" description="Helical" evidence="2">
    <location>
        <begin position="24"/>
        <end position="46"/>
    </location>
</feature>
<keyword evidence="4" id="KW-1185">Reference proteome</keyword>
<evidence type="ECO:0000313" key="3">
    <source>
        <dbReference type="EMBL" id="OQR69110.1"/>
    </source>
</evidence>
<comment type="subcellular location">
    <subcellularLocation>
        <location evidence="1">Cytoplasm</location>
    </subcellularLocation>
    <subcellularLocation>
        <location evidence="1">Nucleus</location>
    </subcellularLocation>
</comment>
<keyword evidence="1" id="KW-0963">Cytoplasm</keyword>
<dbReference type="InParanoid" id="A0A1V9X6A1"/>
<keyword evidence="1" id="KW-0810">Translation regulation</keyword>
<dbReference type="GO" id="GO:0005634">
    <property type="term" value="C:nucleus"/>
    <property type="evidence" value="ECO:0007669"/>
    <property type="project" value="UniProtKB-SubCell"/>
</dbReference>
<keyword evidence="2" id="KW-0812">Transmembrane</keyword>
<dbReference type="EMBL" id="MNPL01022103">
    <property type="protein sequence ID" value="OQR69110.1"/>
    <property type="molecule type" value="Genomic_DNA"/>
</dbReference>
<dbReference type="PANTHER" id="PTHR12979">
    <property type="entry name" value="CCR4-NOT TRANSCRIPTION COMPLEX SUBUNIT 10"/>
    <property type="match status" value="1"/>
</dbReference>
<accession>A0A1V9X6A1</accession>
<keyword evidence="1" id="KW-0805">Transcription regulation</keyword>
<keyword evidence="1" id="KW-0539">Nucleus</keyword>
<keyword evidence="2" id="KW-0472">Membrane</keyword>
<dbReference type="GO" id="GO:0006402">
    <property type="term" value="P:mRNA catabolic process"/>
    <property type="evidence" value="ECO:0007669"/>
    <property type="project" value="TreeGrafter"/>
</dbReference>
<sequence>MHAHRALDEYKRQVRCGEVHQTRMFFYILLNLAICKLFCGSIRSAFEDLKGCARLMNNSPLVWMRLAECSLLVHNETITRERPTRPHDLQQEITNESQMEPTLQLAIQALRVCLSLIADHEMTLTAMETPGDGNAPCARIPVTSKTGCLRPLIAPTIGPKGLATLLVLPIDDDTDAFEDSPVISGLVEHEK</sequence>
<evidence type="ECO:0000256" key="1">
    <source>
        <dbReference type="RuleBase" id="RU367083"/>
    </source>
</evidence>
<comment type="function">
    <text evidence="1">Component of the CCR4-NOT complex which is one of the major cellular mRNA deadenylases and is linked to various cellular processes including bulk mRNA degradation, miRNA-mediated repression, translational repression during translational initiation and general transcription regulation.</text>
</comment>
<dbReference type="AlphaFoldDB" id="A0A1V9X6A1"/>
<comment type="caution">
    <text evidence="3">The sequence shown here is derived from an EMBL/GenBank/DDBJ whole genome shotgun (WGS) entry which is preliminary data.</text>
</comment>
<protein>
    <recommendedName>
        <fullName evidence="1">CCR4-NOT transcription complex subunit 10</fullName>
    </recommendedName>
</protein>
<gene>
    <name evidence="3" type="ORF">BIW11_04434</name>
</gene>
<reference evidence="3 4" key="1">
    <citation type="journal article" date="2017" name="Gigascience">
        <title>Draft genome of the honey bee ectoparasitic mite, Tropilaelaps mercedesae, is shaped by the parasitic life history.</title>
        <authorList>
            <person name="Dong X."/>
            <person name="Armstrong S.D."/>
            <person name="Xia D."/>
            <person name="Makepeace B.L."/>
            <person name="Darby A.C."/>
            <person name="Kadowaki T."/>
        </authorList>
    </citation>
    <scope>NUCLEOTIDE SEQUENCE [LARGE SCALE GENOMIC DNA]</scope>
    <source>
        <strain evidence="3">Wuxi-XJTLU</strain>
    </source>
</reference>
<name>A0A1V9X6A1_9ACAR</name>
<organism evidence="3 4">
    <name type="scientific">Tropilaelaps mercedesae</name>
    <dbReference type="NCBI Taxonomy" id="418985"/>
    <lineage>
        <taxon>Eukaryota</taxon>
        <taxon>Metazoa</taxon>
        <taxon>Ecdysozoa</taxon>
        <taxon>Arthropoda</taxon>
        <taxon>Chelicerata</taxon>
        <taxon>Arachnida</taxon>
        <taxon>Acari</taxon>
        <taxon>Parasitiformes</taxon>
        <taxon>Mesostigmata</taxon>
        <taxon>Gamasina</taxon>
        <taxon>Dermanyssoidea</taxon>
        <taxon>Laelapidae</taxon>
        <taxon>Tropilaelaps</taxon>
    </lineage>
</organism>
<evidence type="ECO:0000313" key="4">
    <source>
        <dbReference type="Proteomes" id="UP000192247"/>
    </source>
</evidence>
<dbReference type="Proteomes" id="UP000192247">
    <property type="component" value="Unassembled WGS sequence"/>
</dbReference>
<comment type="similarity">
    <text evidence="1">Belongs to the CNOT10 family.</text>
</comment>
<dbReference type="GO" id="GO:0030014">
    <property type="term" value="C:CCR4-NOT complex"/>
    <property type="evidence" value="ECO:0007669"/>
    <property type="project" value="UniProtKB-UniRule"/>
</dbReference>